<evidence type="ECO:0000256" key="1">
    <source>
        <dbReference type="SAM" id="Phobius"/>
    </source>
</evidence>
<keyword evidence="1" id="KW-0472">Membrane</keyword>
<gene>
    <name evidence="2" type="ORF">ABDK96_16915</name>
</gene>
<organism evidence="2 3">
    <name type="scientific">Citricoccus nitrophenolicus</name>
    <dbReference type="NCBI Taxonomy" id="863575"/>
    <lineage>
        <taxon>Bacteria</taxon>
        <taxon>Bacillati</taxon>
        <taxon>Actinomycetota</taxon>
        <taxon>Actinomycetes</taxon>
        <taxon>Micrococcales</taxon>
        <taxon>Micrococcaceae</taxon>
        <taxon>Citricoccus</taxon>
    </lineage>
</organism>
<dbReference type="RefSeq" id="WP_347922270.1">
    <property type="nucleotide sequence ID" value="NZ_JBDXMX010000020.1"/>
</dbReference>
<dbReference type="EMBL" id="JBDXMX010000020">
    <property type="protein sequence ID" value="MEO9249358.1"/>
    <property type="molecule type" value="Genomic_DNA"/>
</dbReference>
<keyword evidence="1" id="KW-0812">Transmembrane</keyword>
<keyword evidence="3" id="KW-1185">Reference proteome</keyword>
<feature type="transmembrane region" description="Helical" evidence="1">
    <location>
        <begin position="234"/>
        <end position="256"/>
    </location>
</feature>
<proteinExistence type="predicted"/>
<feature type="transmembrane region" description="Helical" evidence="1">
    <location>
        <begin position="149"/>
        <end position="171"/>
    </location>
</feature>
<feature type="transmembrane region" description="Helical" evidence="1">
    <location>
        <begin position="21"/>
        <end position="40"/>
    </location>
</feature>
<feature type="transmembrane region" description="Helical" evidence="1">
    <location>
        <begin position="178"/>
        <end position="198"/>
    </location>
</feature>
<reference evidence="2 3" key="1">
    <citation type="submission" date="2024-05" db="EMBL/GenBank/DDBJ databases">
        <authorList>
            <person name="Yi C."/>
        </authorList>
    </citation>
    <scope>NUCLEOTIDE SEQUENCE [LARGE SCALE GENOMIC DNA]</scope>
    <source>
        <strain evidence="2 3">XS13</strain>
    </source>
</reference>
<feature type="transmembrane region" description="Helical" evidence="1">
    <location>
        <begin position="100"/>
        <end position="129"/>
    </location>
</feature>
<feature type="transmembrane region" description="Helical" evidence="1">
    <location>
        <begin position="60"/>
        <end position="79"/>
    </location>
</feature>
<evidence type="ECO:0000313" key="3">
    <source>
        <dbReference type="Proteomes" id="UP001484097"/>
    </source>
</evidence>
<dbReference type="Proteomes" id="UP001484097">
    <property type="component" value="Unassembled WGS sequence"/>
</dbReference>
<protein>
    <submittedName>
        <fullName evidence="2">ABC transporter permease</fullName>
    </submittedName>
</protein>
<evidence type="ECO:0000313" key="2">
    <source>
        <dbReference type="EMBL" id="MEO9249358.1"/>
    </source>
</evidence>
<accession>A0ABV0IMF4</accession>
<comment type="caution">
    <text evidence="2">The sequence shown here is derived from an EMBL/GenBank/DDBJ whole genome shotgun (WGS) entry which is preliminary data.</text>
</comment>
<keyword evidence="1" id="KW-1133">Transmembrane helix</keyword>
<sequence>MRNSVHAEAIRLSATPNFPRFLLAGLATALFLTGGLTVLGPEHMNPPMPGPDVPEGVHGLLGLLVLTAPIPVLMGASAMTTEFAHRTIIPTVLFQPRRHYVVLAKLTVMVFAGLVYGLVVAIGAVLGIFGGAWIARMDVAVPVLEVSVLALRIGLSMAFYTVIGVGIGSLIPRPQAALIVIVGWFYLLESMLSAIPGIQHVYPWLPGGAASAITGQNFVLDAIASATGGGGVHLLPAVAGMAVLLAYALMASLLALSTTLRNDIR</sequence>
<name>A0ABV0IMF4_9MICC</name>